<accession>A0A327ZX93</accession>
<keyword evidence="2" id="KW-0378">Hydrolase</keyword>
<dbReference type="InterPro" id="IPR017853">
    <property type="entry name" value="GH"/>
</dbReference>
<dbReference type="InterPro" id="IPR019800">
    <property type="entry name" value="Glyco_hydro_3_AS"/>
</dbReference>
<keyword evidence="6" id="KW-1185">Reference proteome</keyword>
<dbReference type="PANTHER" id="PTHR30480">
    <property type="entry name" value="BETA-HEXOSAMINIDASE-RELATED"/>
    <property type="match status" value="1"/>
</dbReference>
<dbReference type="InterPro" id="IPR036962">
    <property type="entry name" value="Glyco_hydro_3_N_sf"/>
</dbReference>
<protein>
    <submittedName>
        <fullName evidence="5">Beta-N-acetylhexosaminidase</fullName>
    </submittedName>
</protein>
<dbReference type="Pfam" id="PF00933">
    <property type="entry name" value="Glyco_hydro_3"/>
    <property type="match status" value="1"/>
</dbReference>
<dbReference type="PROSITE" id="PS51257">
    <property type="entry name" value="PROKAR_LIPOPROTEIN"/>
    <property type="match status" value="1"/>
</dbReference>
<dbReference type="AlphaFoldDB" id="A0A327ZX93"/>
<dbReference type="InterPro" id="IPR050226">
    <property type="entry name" value="NagZ_Beta-hexosaminidase"/>
</dbReference>
<proteinExistence type="inferred from homology"/>
<dbReference type="GO" id="GO:0004553">
    <property type="term" value="F:hydrolase activity, hydrolyzing O-glycosyl compounds"/>
    <property type="evidence" value="ECO:0007669"/>
    <property type="project" value="InterPro"/>
</dbReference>
<dbReference type="PROSITE" id="PS00775">
    <property type="entry name" value="GLYCOSYL_HYDROL_F3"/>
    <property type="match status" value="1"/>
</dbReference>
<dbReference type="Gene3D" id="3.20.20.300">
    <property type="entry name" value="Glycoside hydrolase, family 3, N-terminal domain"/>
    <property type="match status" value="1"/>
</dbReference>
<evidence type="ECO:0000313" key="6">
    <source>
        <dbReference type="Proteomes" id="UP000249808"/>
    </source>
</evidence>
<dbReference type="GO" id="GO:0005975">
    <property type="term" value="P:carbohydrate metabolic process"/>
    <property type="evidence" value="ECO:0007669"/>
    <property type="project" value="InterPro"/>
</dbReference>
<comment type="caution">
    <text evidence="5">The sequence shown here is derived from an EMBL/GenBank/DDBJ whole genome shotgun (WGS) entry which is preliminary data.</text>
</comment>
<evidence type="ECO:0000313" key="5">
    <source>
        <dbReference type="EMBL" id="RAK46973.1"/>
    </source>
</evidence>
<keyword evidence="3" id="KW-0326">Glycosidase</keyword>
<evidence type="ECO:0000256" key="3">
    <source>
        <dbReference type="ARBA" id="ARBA00023295"/>
    </source>
</evidence>
<evidence type="ECO:0000256" key="1">
    <source>
        <dbReference type="ARBA" id="ARBA00005336"/>
    </source>
</evidence>
<sequence>MFYFNKPIRIIFLSIICLLLSSCNQQYSFKSHYSTPIIKPLNQVSLLPYIMSKMTLEQKIAQQFILGFHGTTYNNVLEEYNQLNIGGVILFARNIQSAEQTRLLNQTIYDQNKGVPMFIAVDQEGGRVNRFPTGIQNIEPAFQIRSSGDPRVAYDKGEYIGRQLNALGFNVDFAPSLDIWSNPANKVIGDRSFGTTYQDVIKYGIPFNRGINDQDVITSAKHFPGHGDTFTDSHESLPVSHLSEERLFDSELQPFKSAIKDDIDMIMVSHILFPSIDANAPSSMSKAMVTDILKQKLGYKGVIITDDLAMGAVVKNYSREQALMNAINAGETCLLIGSDIGDIHYQIEFIKSQVKSGKIDEKIIDENVQKILKLKQKYGIV</sequence>
<dbReference type="EMBL" id="PZJH01000001">
    <property type="protein sequence ID" value="RAK46973.1"/>
    <property type="molecule type" value="Genomic_DNA"/>
</dbReference>
<feature type="domain" description="Glycoside hydrolase family 3 N-terminal" evidence="4">
    <location>
        <begin position="55"/>
        <end position="374"/>
    </location>
</feature>
<reference evidence="5 6" key="1">
    <citation type="journal article" date="2018" name="Front. Microbiol.">
        <title>Description and Comparative Genomics of Macrococcus caseolyticus subsp. hominis subsp. nov., Macrococcus goetzii sp. nov., Macrococcus epidermidis sp. nov., and Macrococcus bohemicus sp. nov., Novel Macrococci From Human Clinical Material With Virulence Potential and Suspected Uptake of Foreign DNA by Natural Transformation.</title>
        <authorList>
            <person name="Maslanova I."/>
            <person name="Wertheimer Z."/>
            <person name="Sedlacek I."/>
            <person name="Svec P."/>
            <person name="Indrakova A."/>
            <person name="Kovarovic V."/>
            <person name="Schumann P."/>
            <person name="Sproer C."/>
            <person name="Kralova S."/>
            <person name="Sedo O."/>
            <person name="Kristofova L."/>
            <person name="Vrbovska V."/>
            <person name="Fuzik T."/>
            <person name="Petras P."/>
            <person name="Zdrahal Z."/>
            <person name="Ruzickova V."/>
            <person name="Doskar J."/>
            <person name="Pantucek R."/>
        </authorList>
    </citation>
    <scope>NUCLEOTIDE SEQUENCE [LARGE SCALE GENOMIC DNA]</scope>
    <source>
        <strain evidence="5 6">01/688</strain>
    </source>
</reference>
<gene>
    <name evidence="5" type="ORF">BHU61_05805</name>
</gene>
<dbReference type="SUPFAM" id="SSF51445">
    <property type="entry name" value="(Trans)glycosidases"/>
    <property type="match status" value="1"/>
</dbReference>
<dbReference type="GO" id="GO:0009254">
    <property type="term" value="P:peptidoglycan turnover"/>
    <property type="evidence" value="ECO:0007669"/>
    <property type="project" value="TreeGrafter"/>
</dbReference>
<evidence type="ECO:0000256" key="2">
    <source>
        <dbReference type="ARBA" id="ARBA00022801"/>
    </source>
</evidence>
<dbReference type="PANTHER" id="PTHR30480:SF16">
    <property type="entry name" value="GLYCOSIDE HYDROLASE FAMILY 3 DOMAIN PROTEIN"/>
    <property type="match status" value="1"/>
</dbReference>
<dbReference type="InterPro" id="IPR001764">
    <property type="entry name" value="Glyco_hydro_3_N"/>
</dbReference>
<comment type="similarity">
    <text evidence="1">Belongs to the glycosyl hydrolase 3 family.</text>
</comment>
<name>A0A327ZX93_9STAP</name>
<dbReference type="Proteomes" id="UP000249808">
    <property type="component" value="Unassembled WGS sequence"/>
</dbReference>
<organism evidence="5 6">
    <name type="scientific">Macrococcus epidermidis</name>
    <dbReference type="NCBI Taxonomy" id="1902580"/>
    <lineage>
        <taxon>Bacteria</taxon>
        <taxon>Bacillati</taxon>
        <taxon>Bacillota</taxon>
        <taxon>Bacilli</taxon>
        <taxon>Bacillales</taxon>
        <taxon>Staphylococcaceae</taxon>
        <taxon>Macrococcus</taxon>
    </lineage>
</organism>
<evidence type="ECO:0000259" key="4">
    <source>
        <dbReference type="Pfam" id="PF00933"/>
    </source>
</evidence>